<accession>A0A9E7AQZ5</accession>
<name>A0A9E7AQZ5_9ACTO</name>
<evidence type="ECO:0000313" key="2">
    <source>
        <dbReference type="EMBL" id="UQF80368.1"/>
    </source>
</evidence>
<dbReference type="InterPro" id="IPR050259">
    <property type="entry name" value="SDR"/>
</dbReference>
<dbReference type="PRINTS" id="PR00081">
    <property type="entry name" value="GDHRDH"/>
</dbReference>
<comment type="similarity">
    <text evidence="1">Belongs to the short-chain dehydrogenases/reductases (SDR) family.</text>
</comment>
<dbReference type="SUPFAM" id="SSF51735">
    <property type="entry name" value="NAD(P)-binding Rossmann-fold domains"/>
    <property type="match status" value="1"/>
</dbReference>
<sequence>MTEHLRRAVVTGASSGIGWAIAERLVTDGWQVVGISRTGWVPEGALSVSADLAEDGVGEAITQAQNLLGGVDAYVGAAGSTYEQLAARADLEQVNNQLRLHYLANYEAISLLLPGMVRARWGRIVLLSSVVAQSGMAGLTAYGAAKGALEALVKSLALEVGRRAITVNAVAPGYIQTPMTQSLSPRQRERYLQRTGAARPGTPQDVAGPVAFLLSDDAAYVNGQILHVDGAMGVGN</sequence>
<dbReference type="PRINTS" id="PR00080">
    <property type="entry name" value="SDRFAMILY"/>
</dbReference>
<organism evidence="2 3">
    <name type="scientific">Actinomyces graevenitzii</name>
    <dbReference type="NCBI Taxonomy" id="55565"/>
    <lineage>
        <taxon>Bacteria</taxon>
        <taxon>Bacillati</taxon>
        <taxon>Actinomycetota</taxon>
        <taxon>Actinomycetes</taxon>
        <taxon>Actinomycetales</taxon>
        <taxon>Actinomycetaceae</taxon>
        <taxon>Actinomyces</taxon>
    </lineage>
</organism>
<evidence type="ECO:0000256" key="1">
    <source>
        <dbReference type="ARBA" id="ARBA00006484"/>
    </source>
</evidence>
<dbReference type="PROSITE" id="PS00061">
    <property type="entry name" value="ADH_SHORT"/>
    <property type="match status" value="1"/>
</dbReference>
<dbReference type="AlphaFoldDB" id="A0A9E7AQZ5"/>
<proteinExistence type="inferred from homology"/>
<dbReference type="PANTHER" id="PTHR42879">
    <property type="entry name" value="3-OXOACYL-(ACYL-CARRIER-PROTEIN) REDUCTASE"/>
    <property type="match status" value="1"/>
</dbReference>
<dbReference type="Gene3D" id="3.40.50.720">
    <property type="entry name" value="NAD(P)-binding Rossmann-like Domain"/>
    <property type="match status" value="1"/>
</dbReference>
<dbReference type="InterPro" id="IPR002347">
    <property type="entry name" value="SDR_fam"/>
</dbReference>
<dbReference type="Proteomes" id="UP000830236">
    <property type="component" value="Chromosome"/>
</dbReference>
<evidence type="ECO:0000313" key="3">
    <source>
        <dbReference type="Proteomes" id="UP000830236"/>
    </source>
</evidence>
<dbReference type="KEGG" id="agh:M3I41_03615"/>
<gene>
    <name evidence="2" type="ORF">M3I41_03615</name>
</gene>
<dbReference type="InterPro" id="IPR036291">
    <property type="entry name" value="NAD(P)-bd_dom_sf"/>
</dbReference>
<reference evidence="2" key="1">
    <citation type="submission" date="2022-05" db="EMBL/GenBank/DDBJ databases">
        <title>Using nanopore sequencing to obtain complete genomes from saliva samples.</title>
        <authorList>
            <person name="Baker J.L."/>
        </authorList>
    </citation>
    <scope>NUCLEOTIDE SEQUENCE</scope>
    <source>
        <strain evidence="2">JCVI-JB-Ag32</strain>
    </source>
</reference>
<protein>
    <submittedName>
        <fullName evidence="2">SDR family oxidoreductase</fullName>
    </submittedName>
</protein>
<dbReference type="InterPro" id="IPR020904">
    <property type="entry name" value="Sc_DH/Rdtase_CS"/>
</dbReference>
<dbReference type="Pfam" id="PF13561">
    <property type="entry name" value="adh_short_C2"/>
    <property type="match status" value="1"/>
</dbReference>
<dbReference type="EMBL" id="CP097095">
    <property type="protein sequence ID" value="UQF80368.1"/>
    <property type="molecule type" value="Genomic_DNA"/>
</dbReference>
<dbReference type="GO" id="GO:0032787">
    <property type="term" value="P:monocarboxylic acid metabolic process"/>
    <property type="evidence" value="ECO:0007669"/>
    <property type="project" value="UniProtKB-ARBA"/>
</dbReference>
<dbReference type="PANTHER" id="PTHR42879:SF2">
    <property type="entry name" value="3-OXOACYL-[ACYL-CARRIER-PROTEIN] REDUCTASE FABG"/>
    <property type="match status" value="1"/>
</dbReference>